<protein>
    <submittedName>
        <fullName evidence="3">Uncharacterized protein</fullName>
    </submittedName>
</protein>
<reference evidence="3" key="1">
    <citation type="submission" date="2022-11" db="UniProtKB">
        <authorList>
            <consortium name="WormBaseParasite"/>
        </authorList>
    </citation>
    <scope>IDENTIFICATION</scope>
</reference>
<organism evidence="2 3">
    <name type="scientific">Meloidogyne floridensis</name>
    <dbReference type="NCBI Taxonomy" id="298350"/>
    <lineage>
        <taxon>Eukaryota</taxon>
        <taxon>Metazoa</taxon>
        <taxon>Ecdysozoa</taxon>
        <taxon>Nematoda</taxon>
        <taxon>Chromadorea</taxon>
        <taxon>Rhabditida</taxon>
        <taxon>Tylenchina</taxon>
        <taxon>Tylenchomorpha</taxon>
        <taxon>Tylenchoidea</taxon>
        <taxon>Meloidogynidae</taxon>
        <taxon>Meloidogyninae</taxon>
        <taxon>Meloidogyne</taxon>
    </lineage>
</organism>
<evidence type="ECO:0000313" key="2">
    <source>
        <dbReference type="Proteomes" id="UP000887560"/>
    </source>
</evidence>
<proteinExistence type="predicted"/>
<feature type="region of interest" description="Disordered" evidence="1">
    <location>
        <begin position="68"/>
        <end position="92"/>
    </location>
</feature>
<evidence type="ECO:0000256" key="1">
    <source>
        <dbReference type="SAM" id="MobiDB-lite"/>
    </source>
</evidence>
<dbReference type="WBParaSite" id="scf7180000419434.g3765">
    <property type="protein sequence ID" value="scf7180000419434.g3765"/>
    <property type="gene ID" value="scf7180000419434.g3765"/>
</dbReference>
<keyword evidence="2" id="KW-1185">Reference proteome</keyword>
<evidence type="ECO:0000313" key="3">
    <source>
        <dbReference type="WBParaSite" id="scf7180000419434.g3765"/>
    </source>
</evidence>
<name>A0A915NJW8_9BILA</name>
<sequence>AFNHEEDKIISIPPGDKKNKMINKEQFKIIRENEGSLKIASNDAALLNLAQEAVNECLKQISVKAIKSNKSSQNQLEDKEIKSNSETTLSNKESKYVYDRDAMMKIRKMVLNSPSILAEASQQLLNNDLDILCL</sequence>
<accession>A0A915NJW8</accession>
<dbReference type="AlphaFoldDB" id="A0A915NJW8"/>
<dbReference type="Proteomes" id="UP000887560">
    <property type="component" value="Unplaced"/>
</dbReference>